<gene>
    <name evidence="3" type="primary">yrdC</name>
    <name evidence="3" type="ORF">NHU_03817</name>
</gene>
<dbReference type="Gene3D" id="3.40.50.850">
    <property type="entry name" value="Isochorismatase-like"/>
    <property type="match status" value="1"/>
</dbReference>
<dbReference type="PANTHER" id="PTHR43540">
    <property type="entry name" value="PEROXYUREIDOACRYLATE/UREIDOACRYLATE AMIDOHYDROLASE-RELATED"/>
    <property type="match status" value="1"/>
</dbReference>
<dbReference type="Proteomes" id="UP000064912">
    <property type="component" value="Chromosome"/>
</dbReference>
<evidence type="ECO:0000313" key="4">
    <source>
        <dbReference type="Proteomes" id="UP000064912"/>
    </source>
</evidence>
<reference evidence="3 4" key="1">
    <citation type="submission" date="2015-02" db="EMBL/GenBank/DDBJ databases">
        <title>Genome sequene of Rhodovulum sulfidophilum DSM 2351.</title>
        <authorList>
            <person name="Nagao N."/>
        </authorList>
    </citation>
    <scope>NUCLEOTIDE SEQUENCE [LARGE SCALE GENOMIC DNA]</scope>
    <source>
        <strain evidence="3 4">DSM 2351</strain>
    </source>
</reference>
<proteinExistence type="predicted"/>
<dbReference type="InterPro" id="IPR000868">
    <property type="entry name" value="Isochorismatase-like_dom"/>
</dbReference>
<dbReference type="SUPFAM" id="SSF52499">
    <property type="entry name" value="Isochorismatase-like hydrolases"/>
    <property type="match status" value="1"/>
</dbReference>
<dbReference type="PANTHER" id="PTHR43540:SF1">
    <property type="entry name" value="ISOCHORISMATASE HYDROLASE"/>
    <property type="match status" value="1"/>
</dbReference>
<evidence type="ECO:0000256" key="1">
    <source>
        <dbReference type="ARBA" id="ARBA00022801"/>
    </source>
</evidence>
<organism evidence="3 4">
    <name type="scientific">Rhodovulum sulfidophilum</name>
    <name type="common">Rhodobacter sulfidophilus</name>
    <dbReference type="NCBI Taxonomy" id="35806"/>
    <lineage>
        <taxon>Bacteria</taxon>
        <taxon>Pseudomonadati</taxon>
        <taxon>Pseudomonadota</taxon>
        <taxon>Alphaproteobacteria</taxon>
        <taxon>Rhodobacterales</taxon>
        <taxon>Paracoccaceae</taxon>
        <taxon>Rhodovulum</taxon>
    </lineage>
</organism>
<dbReference type="PATRIC" id="fig|35806.4.peg.3912"/>
<name>A0A0D6B7B9_RHOSU</name>
<evidence type="ECO:0000259" key="2">
    <source>
        <dbReference type="Pfam" id="PF00857"/>
    </source>
</evidence>
<keyword evidence="1" id="KW-0378">Hydrolase</keyword>
<feature type="domain" description="Isochorismatase-like" evidence="2">
    <location>
        <begin position="3"/>
        <end position="143"/>
    </location>
</feature>
<dbReference type="GO" id="GO:0016787">
    <property type="term" value="F:hydrolase activity"/>
    <property type="evidence" value="ECO:0007669"/>
    <property type="project" value="UniProtKB-KW"/>
</dbReference>
<dbReference type="InterPro" id="IPR050272">
    <property type="entry name" value="Isochorismatase-like_hydrls"/>
</dbReference>
<dbReference type="Pfam" id="PF00857">
    <property type="entry name" value="Isochorismatase"/>
    <property type="match status" value="1"/>
</dbReference>
<accession>A0A0D6B7B9</accession>
<protein>
    <submittedName>
        <fullName evidence="3">Isochorismatase family protein</fullName>
    </submittedName>
</protein>
<dbReference type="InterPro" id="IPR036380">
    <property type="entry name" value="Isochorismatase-like_sf"/>
</dbReference>
<sequence>MKALVIIDMQMEMQHRIGAGRDCVNADAPERIAALAAAFRGKGLPVVHIRHVDADPRSPLAVDAEGCRPMPCAEAQGGEPVFVKRTSSAFASTDLAAWLHENRISELVVTGAVAGFCVNSTVRNGADLGFDMTVVRDAVIGFDLPGPGLSARGIFDVTMAHLEADFARLIDTSGIIAMLG</sequence>
<dbReference type="EMBL" id="AP014800">
    <property type="protein sequence ID" value="BAQ70941.1"/>
    <property type="molecule type" value="Genomic_DNA"/>
</dbReference>
<dbReference type="AlphaFoldDB" id="A0A0D6B7B9"/>
<evidence type="ECO:0000313" key="3">
    <source>
        <dbReference type="EMBL" id="BAQ70941.1"/>
    </source>
</evidence>
<dbReference type="KEGG" id="rsu:NHU_03817"/>